<dbReference type="PANTHER" id="PTHR43415:SF3">
    <property type="entry name" value="GNAT-FAMILY ACETYLTRANSFERASE"/>
    <property type="match status" value="1"/>
</dbReference>
<reference evidence="2 3" key="1">
    <citation type="journal article" date="2010" name="Int. J. Syst. Evol. Microbiol.">
        <title>Bacillus horneckiae sp. nov., isolated from a spacecraft-assembly clean room.</title>
        <authorList>
            <person name="Vaishampayan P."/>
            <person name="Probst A."/>
            <person name="Krishnamurthi S."/>
            <person name="Ghosh S."/>
            <person name="Osman S."/>
            <person name="McDowall A."/>
            <person name="Ruckmani A."/>
            <person name="Mayilraj S."/>
            <person name="Venkateswaran K."/>
        </authorList>
    </citation>
    <scope>NUCLEOTIDE SEQUENCE [LARGE SCALE GENOMIC DNA]</scope>
    <source>
        <strain evidence="3">1PO1SC</strain>
    </source>
</reference>
<evidence type="ECO:0000259" key="1">
    <source>
        <dbReference type="PROSITE" id="PS51186"/>
    </source>
</evidence>
<dbReference type="Pfam" id="PF13302">
    <property type="entry name" value="Acetyltransf_3"/>
    <property type="match status" value="1"/>
</dbReference>
<dbReference type="Gene3D" id="3.40.630.30">
    <property type="match status" value="1"/>
</dbReference>
<dbReference type="Proteomes" id="UP000233343">
    <property type="component" value="Unassembled WGS sequence"/>
</dbReference>
<proteinExistence type="predicted"/>
<dbReference type="PROSITE" id="PS51186">
    <property type="entry name" value="GNAT"/>
    <property type="match status" value="1"/>
</dbReference>
<dbReference type="EMBL" id="PISD01000070">
    <property type="protein sequence ID" value="PKG26343.1"/>
    <property type="molecule type" value="Genomic_DNA"/>
</dbReference>
<organism evidence="2 3">
    <name type="scientific">Cytobacillus horneckiae</name>
    <dbReference type="NCBI Taxonomy" id="549687"/>
    <lineage>
        <taxon>Bacteria</taxon>
        <taxon>Bacillati</taxon>
        <taxon>Bacillota</taxon>
        <taxon>Bacilli</taxon>
        <taxon>Bacillales</taxon>
        <taxon>Bacillaceae</taxon>
        <taxon>Cytobacillus</taxon>
    </lineage>
</organism>
<evidence type="ECO:0000313" key="3">
    <source>
        <dbReference type="Proteomes" id="UP000233343"/>
    </source>
</evidence>
<dbReference type="InterPro" id="IPR000182">
    <property type="entry name" value="GNAT_dom"/>
</dbReference>
<accession>A0A2N0ZA09</accession>
<dbReference type="InterPro" id="IPR016181">
    <property type="entry name" value="Acyl_CoA_acyltransferase"/>
</dbReference>
<dbReference type="PANTHER" id="PTHR43415">
    <property type="entry name" value="SPERMIDINE N(1)-ACETYLTRANSFERASE"/>
    <property type="match status" value="1"/>
</dbReference>
<comment type="caution">
    <text evidence="2">The sequence shown here is derived from an EMBL/GenBank/DDBJ whole genome shotgun (WGS) entry which is preliminary data.</text>
</comment>
<dbReference type="AlphaFoldDB" id="A0A2N0ZA09"/>
<keyword evidence="2" id="KW-0808">Transferase</keyword>
<dbReference type="GO" id="GO:0016747">
    <property type="term" value="F:acyltransferase activity, transferring groups other than amino-acyl groups"/>
    <property type="evidence" value="ECO:0007669"/>
    <property type="project" value="InterPro"/>
</dbReference>
<dbReference type="RefSeq" id="WP_066193985.1">
    <property type="nucleotide sequence ID" value="NZ_JAFDQP010000003.1"/>
</dbReference>
<protein>
    <submittedName>
        <fullName evidence="2">N-acetyltransferase</fullName>
    </submittedName>
</protein>
<name>A0A2N0ZA09_9BACI</name>
<evidence type="ECO:0000313" key="2">
    <source>
        <dbReference type="EMBL" id="PKG26343.1"/>
    </source>
</evidence>
<feature type="domain" description="N-acetyltransferase" evidence="1">
    <location>
        <begin position="7"/>
        <end position="172"/>
    </location>
</feature>
<sequence>MLKSLRLQFRKMNSEDIPMYHKWRNDMEVMISTNPLLDVYTLDETKDFVENIIRQSHSSKSYIIEESETKIAIGITSLINIDTKNQNAECIIDIGEKKHWGKGYGTEALSILLEYAFLELNLHRISLRVFSINEKAIHIYSKLGFVNEGVSRQSLYRNGKWHDIIHMGILKEEFLKTDVRGHG</sequence>
<dbReference type="SUPFAM" id="SSF55729">
    <property type="entry name" value="Acyl-CoA N-acyltransferases (Nat)"/>
    <property type="match status" value="1"/>
</dbReference>
<gene>
    <name evidence="2" type="ORF">CWS20_24660</name>
</gene>
<keyword evidence="3" id="KW-1185">Reference proteome</keyword>